<evidence type="ECO:0008006" key="3">
    <source>
        <dbReference type="Google" id="ProtNLM"/>
    </source>
</evidence>
<dbReference type="SUPFAM" id="SSF55144">
    <property type="entry name" value="LigT-like"/>
    <property type="match status" value="1"/>
</dbReference>
<name>A0A0F9TDS6_9ZZZZ</name>
<dbReference type="InterPro" id="IPR004175">
    <property type="entry name" value="RNA_CPDase"/>
</dbReference>
<dbReference type="AlphaFoldDB" id="A0A0F9TDS6"/>
<dbReference type="InterPro" id="IPR009097">
    <property type="entry name" value="Cyclic_Pdiesterase"/>
</dbReference>
<sequence>MPKSKGALTRVQQTRSKCMQCDSAPIVDLQWADGNARAWFCYSHVEKFLQGEGHEPVRAYLSDGVVGEKSGEDGELVWENSGQELPEEDLLSLLHELSLKKNRAFNAGDKIEETGEVSNLFIYLPLKDNEVVKNVQALVNNLLADTFYIPVASDEFHLTLLWVENVSDSQIKEMVENIIYPSEFSIELDFLGTFIEAEGRPLVLRVQPSEALLSLQAMIVSAATQAGVVVNKFSSISNYSPHITIGNEVEEGMDIPEFTFHGTIPISKINFAREDFEDVKSISLKDVPLKLLKRMMHSLNQIISRGEGKDNAA</sequence>
<organism evidence="2">
    <name type="scientific">marine sediment metagenome</name>
    <dbReference type="NCBI Taxonomy" id="412755"/>
    <lineage>
        <taxon>unclassified sequences</taxon>
        <taxon>metagenomes</taxon>
        <taxon>ecological metagenomes</taxon>
    </lineage>
</organism>
<dbReference type="GO" id="GO:0004113">
    <property type="term" value="F:2',3'-cyclic-nucleotide 3'-phosphodiesterase activity"/>
    <property type="evidence" value="ECO:0007669"/>
    <property type="project" value="InterPro"/>
</dbReference>
<gene>
    <name evidence="2" type="ORF">LCGC14_0665620</name>
</gene>
<evidence type="ECO:0000256" key="1">
    <source>
        <dbReference type="ARBA" id="ARBA00022801"/>
    </source>
</evidence>
<dbReference type="Gene3D" id="3.90.1140.10">
    <property type="entry name" value="Cyclic phosphodiesterase"/>
    <property type="match status" value="1"/>
</dbReference>
<proteinExistence type="predicted"/>
<reference evidence="2" key="1">
    <citation type="journal article" date="2015" name="Nature">
        <title>Complex archaea that bridge the gap between prokaryotes and eukaryotes.</title>
        <authorList>
            <person name="Spang A."/>
            <person name="Saw J.H."/>
            <person name="Jorgensen S.L."/>
            <person name="Zaremba-Niedzwiedzka K."/>
            <person name="Martijn J."/>
            <person name="Lind A.E."/>
            <person name="van Eijk R."/>
            <person name="Schleper C."/>
            <person name="Guy L."/>
            <person name="Ettema T.J."/>
        </authorList>
    </citation>
    <scope>NUCLEOTIDE SEQUENCE</scope>
</reference>
<accession>A0A0F9TDS6</accession>
<dbReference type="Pfam" id="PF13563">
    <property type="entry name" value="2_5_RNA_ligase2"/>
    <property type="match status" value="1"/>
</dbReference>
<comment type="caution">
    <text evidence="2">The sequence shown here is derived from an EMBL/GenBank/DDBJ whole genome shotgun (WGS) entry which is preliminary data.</text>
</comment>
<evidence type="ECO:0000313" key="2">
    <source>
        <dbReference type="EMBL" id="KKN47166.1"/>
    </source>
</evidence>
<keyword evidence="1" id="KW-0378">Hydrolase</keyword>
<dbReference type="PANTHER" id="PTHR35561:SF1">
    <property type="entry name" value="RNA 2',3'-CYCLIC PHOSPHODIESTERASE"/>
    <property type="match status" value="1"/>
</dbReference>
<dbReference type="EMBL" id="LAZR01001291">
    <property type="protein sequence ID" value="KKN47166.1"/>
    <property type="molecule type" value="Genomic_DNA"/>
</dbReference>
<protein>
    <recommendedName>
        <fullName evidence="3">Phosphoesterase HXTX domain-containing protein</fullName>
    </recommendedName>
</protein>
<dbReference type="PANTHER" id="PTHR35561">
    <property type="entry name" value="RNA 2',3'-CYCLIC PHOSPHODIESTERASE"/>
    <property type="match status" value="1"/>
</dbReference>
<dbReference type="GO" id="GO:0008664">
    <property type="term" value="F:RNA 2',3'-cyclic 3'-phosphodiesterase activity"/>
    <property type="evidence" value="ECO:0007669"/>
    <property type="project" value="InterPro"/>
</dbReference>